<proteinExistence type="evidence at transcript level"/>
<dbReference type="FunFam" id="1.10.510.10:FF:000668">
    <property type="entry name" value="Phosphoenolpyruvate carboxylase kinase"/>
    <property type="match status" value="1"/>
</dbReference>
<dbReference type="InterPro" id="IPR050205">
    <property type="entry name" value="CDPK_Ser/Thr_kinases"/>
</dbReference>
<reference evidence="8" key="1">
    <citation type="submission" date="2004-02" db="EMBL/GenBank/DDBJ databases">
        <title>Auxin-inducible protein kinase.</title>
        <authorList>
            <person name="Kwon C."/>
            <person name="Yun H.S."/>
            <person name="Kaufman P.B."/>
            <person name="Chang S.C."/>
            <person name="Kang B.G."/>
        </authorList>
    </citation>
    <scope>NUCLEOTIDE SEQUENCE</scope>
</reference>
<comment type="similarity">
    <text evidence="1">Belongs to the protein kinase superfamily. CAMK Ser/Thr protein kinase family. CaMK subfamily.</text>
</comment>
<dbReference type="InterPro" id="IPR011009">
    <property type="entry name" value="Kinase-like_dom_sf"/>
</dbReference>
<keyword evidence="3" id="KW-0808">Transferase</keyword>
<dbReference type="PROSITE" id="PS50011">
    <property type="entry name" value="PROTEIN_KINASE_DOM"/>
    <property type="match status" value="1"/>
</dbReference>
<evidence type="ECO:0000256" key="4">
    <source>
        <dbReference type="ARBA" id="ARBA00022741"/>
    </source>
</evidence>
<name>Q6QA01_VIGRA</name>
<dbReference type="Gene3D" id="1.10.510.10">
    <property type="entry name" value="Transferase(Phosphotransferase) domain 1"/>
    <property type="match status" value="1"/>
</dbReference>
<dbReference type="AlphaFoldDB" id="Q6QA01"/>
<organism evidence="8">
    <name type="scientific">Vigna radiata</name>
    <name type="common">Mung bean</name>
    <dbReference type="NCBI Taxonomy" id="157791"/>
    <lineage>
        <taxon>Eukaryota</taxon>
        <taxon>Viridiplantae</taxon>
        <taxon>Streptophyta</taxon>
        <taxon>Embryophyta</taxon>
        <taxon>Tracheophyta</taxon>
        <taxon>Spermatophyta</taxon>
        <taxon>Magnoliopsida</taxon>
        <taxon>eudicotyledons</taxon>
        <taxon>Gunneridae</taxon>
        <taxon>Pentapetalae</taxon>
        <taxon>rosids</taxon>
        <taxon>fabids</taxon>
        <taxon>Fabales</taxon>
        <taxon>Fabaceae</taxon>
        <taxon>Papilionoideae</taxon>
        <taxon>50 kb inversion clade</taxon>
        <taxon>NPAAA clade</taxon>
        <taxon>indigoferoid/millettioid clade</taxon>
        <taxon>Phaseoleae</taxon>
        <taxon>Vigna</taxon>
    </lineage>
</organism>
<dbReference type="SUPFAM" id="SSF56112">
    <property type="entry name" value="Protein kinase-like (PK-like)"/>
    <property type="match status" value="1"/>
</dbReference>
<accession>Q6QA01</accession>
<dbReference type="Gene3D" id="3.30.200.20">
    <property type="entry name" value="Phosphorylase Kinase, domain 1"/>
    <property type="match status" value="1"/>
</dbReference>
<dbReference type="PANTHER" id="PTHR24349">
    <property type="entry name" value="SERINE/THREONINE-PROTEIN KINASE"/>
    <property type="match status" value="1"/>
</dbReference>
<evidence type="ECO:0000256" key="5">
    <source>
        <dbReference type="ARBA" id="ARBA00022777"/>
    </source>
</evidence>
<evidence type="ECO:0000256" key="1">
    <source>
        <dbReference type="ARBA" id="ARBA00005354"/>
    </source>
</evidence>
<keyword evidence="6" id="KW-0067">ATP-binding</keyword>
<keyword evidence="4" id="KW-0547">Nucleotide-binding</keyword>
<keyword evidence="5 8" id="KW-0418">Kinase</keyword>
<evidence type="ECO:0000256" key="3">
    <source>
        <dbReference type="ARBA" id="ARBA00022679"/>
    </source>
</evidence>
<sequence>MAVARSDSNSEPCTSYNCYNVAALTETILETSQVSNLKDRYVLGEQLGWGQFGVQDCSDKLTGEVLACKSIAKDRLVTSDDLRSVKLEIEIMARLSGHPNVVDLKAVYEEEGFVHLVMELCAGGELFHRLEKHGWFSESEARVIFRHLMQVVLYCHENRVVHRDLNPENILLATRSSSSPIKLADFGLATYIKPGQSLHGLVGSPFYIAPEVLAGAYNQAADVWSAGVILYILLSGTPPFWGKTKSRIFEAVKAASLKFPLEPWDRISESAKDLIKGMLCTDPSRRLTAQEVLDHCWMESNQTNQEQLGENQIQSCKQWDVGGSSFSASFSPGIRTLAFSLALLHVMLNRPTFTCRSSFSSFLEEPVTPCVLSAGFSFKSVGDSSGLEFSSPIPSMLSFSFLSPSPVVEHKSCKLGCSANMSDVDAIAGEASLESYFYYKILNLCIEHDAKETNRKPTEAKRSIE</sequence>
<evidence type="ECO:0000256" key="6">
    <source>
        <dbReference type="ARBA" id="ARBA00022840"/>
    </source>
</evidence>
<evidence type="ECO:0000313" key="8">
    <source>
        <dbReference type="EMBL" id="AAS57948.1"/>
    </source>
</evidence>
<keyword evidence="2" id="KW-0723">Serine/threonine-protein kinase</keyword>
<evidence type="ECO:0000256" key="2">
    <source>
        <dbReference type="ARBA" id="ARBA00022527"/>
    </source>
</evidence>
<dbReference type="GO" id="GO:0004674">
    <property type="term" value="F:protein serine/threonine kinase activity"/>
    <property type="evidence" value="ECO:0007669"/>
    <property type="project" value="UniProtKB-KW"/>
</dbReference>
<dbReference type="GO" id="GO:0005524">
    <property type="term" value="F:ATP binding"/>
    <property type="evidence" value="ECO:0007669"/>
    <property type="project" value="UniProtKB-KW"/>
</dbReference>
<evidence type="ECO:0000259" key="7">
    <source>
        <dbReference type="PROSITE" id="PS50011"/>
    </source>
</evidence>
<dbReference type="CDD" id="cd05117">
    <property type="entry name" value="STKc_CAMK"/>
    <property type="match status" value="1"/>
</dbReference>
<protein>
    <submittedName>
        <fullName evidence="8">CDPK-related protein kinase</fullName>
    </submittedName>
</protein>
<dbReference type="EMBL" id="AY551333">
    <property type="protein sequence ID" value="AAS57948.1"/>
    <property type="molecule type" value="mRNA"/>
</dbReference>
<dbReference type="InterPro" id="IPR000719">
    <property type="entry name" value="Prot_kinase_dom"/>
</dbReference>
<feature type="domain" description="Protein kinase" evidence="7">
    <location>
        <begin position="41"/>
        <end position="298"/>
    </location>
</feature>
<dbReference type="Pfam" id="PF00069">
    <property type="entry name" value="Pkinase"/>
    <property type="match status" value="1"/>
</dbReference>